<dbReference type="SUPFAM" id="SSF53383">
    <property type="entry name" value="PLP-dependent transferases"/>
    <property type="match status" value="1"/>
</dbReference>
<dbReference type="InterPro" id="IPR015424">
    <property type="entry name" value="PyrdxlP-dep_Trfase"/>
</dbReference>
<keyword evidence="1" id="KW-0456">Lyase</keyword>
<name>A0ABY6EC48_9ACTN</name>
<dbReference type="PANTHER" id="PTHR11999">
    <property type="entry name" value="GROUP II PYRIDOXAL-5-PHOSPHATE DECARBOXYLASE"/>
    <property type="match status" value="1"/>
</dbReference>
<dbReference type="Proteomes" id="UP001061298">
    <property type="component" value="Chromosome"/>
</dbReference>
<protein>
    <recommendedName>
        <fullName evidence="4">Amino acid decarboxylase</fullName>
    </recommendedName>
</protein>
<dbReference type="RefSeq" id="WP_263234367.1">
    <property type="nucleotide sequence ID" value="NZ_CP106793.1"/>
</dbReference>
<dbReference type="EMBL" id="CP106793">
    <property type="protein sequence ID" value="UXY24135.1"/>
    <property type="molecule type" value="Genomic_DNA"/>
</dbReference>
<evidence type="ECO:0000313" key="3">
    <source>
        <dbReference type="Proteomes" id="UP001061298"/>
    </source>
</evidence>
<keyword evidence="3" id="KW-1185">Reference proteome</keyword>
<dbReference type="InterPro" id="IPR010977">
    <property type="entry name" value="Aromatic_deC"/>
</dbReference>
<sequence>MKFGLLWRAGTVAENVAIEPPLVNRPPDLAGGTVYTTAVYATLSGVAELEVPQRPDLSTVIFRIRPADGSRAAAERADEASRRLLKRINGHQRIVLSRTVVDSRYTLRVCVVSHRTHRDRIAEALKIITAEARNIPVA</sequence>
<dbReference type="PANTHER" id="PTHR11999:SF70">
    <property type="entry name" value="MIP05841P"/>
    <property type="match status" value="1"/>
</dbReference>
<evidence type="ECO:0008006" key="4">
    <source>
        <dbReference type="Google" id="ProtNLM"/>
    </source>
</evidence>
<dbReference type="Gene3D" id="3.90.1150.170">
    <property type="match status" value="1"/>
</dbReference>
<reference evidence="2" key="1">
    <citation type="submission" date="2022-10" db="EMBL/GenBank/DDBJ databases">
        <authorList>
            <person name="Mo P."/>
        </authorList>
    </citation>
    <scope>NUCLEOTIDE SEQUENCE</scope>
    <source>
        <strain evidence="2">HUAS 13-4</strain>
    </source>
</reference>
<evidence type="ECO:0000313" key="2">
    <source>
        <dbReference type="EMBL" id="UXY24135.1"/>
    </source>
</evidence>
<keyword evidence="1" id="KW-0210">Decarboxylase</keyword>
<proteinExistence type="predicted"/>
<evidence type="ECO:0000256" key="1">
    <source>
        <dbReference type="ARBA" id="ARBA00022793"/>
    </source>
</evidence>
<organism evidence="2 3">
    <name type="scientific">Streptomyces cynarae</name>
    <dbReference type="NCBI Taxonomy" id="2981134"/>
    <lineage>
        <taxon>Bacteria</taxon>
        <taxon>Bacillati</taxon>
        <taxon>Actinomycetota</taxon>
        <taxon>Actinomycetes</taxon>
        <taxon>Kitasatosporales</taxon>
        <taxon>Streptomycetaceae</taxon>
        <taxon>Streptomyces</taxon>
    </lineage>
</organism>
<gene>
    <name evidence="2" type="ORF">N8I84_39685</name>
</gene>
<accession>A0ABY6EC48</accession>